<comment type="subcellular location">
    <subcellularLocation>
        <location evidence="1">Golgi apparatus membrane</location>
        <topology evidence="1">Peripheral membrane protein</topology>
    </subcellularLocation>
</comment>
<evidence type="ECO:0000313" key="11">
    <source>
        <dbReference type="Proteomes" id="UP000198287"/>
    </source>
</evidence>
<keyword evidence="7" id="KW-0472">Membrane</keyword>
<dbReference type="PANTHER" id="PTHR21443:SF0">
    <property type="entry name" value="CONSERVED OLIGOMERIC GOLGI COMPLEX SUBUNIT 7"/>
    <property type="match status" value="1"/>
</dbReference>
<gene>
    <name evidence="10" type="ORF">Fcan01_14721</name>
</gene>
<dbReference type="GO" id="GO:0007030">
    <property type="term" value="P:Golgi organization"/>
    <property type="evidence" value="ECO:0007669"/>
    <property type="project" value="TreeGrafter"/>
</dbReference>
<protein>
    <recommendedName>
        <fullName evidence="3">Conserved oligomeric Golgi complex subunit 7</fullName>
    </recommendedName>
    <alternativeName>
        <fullName evidence="8">Component of oligomeric Golgi complex 7</fullName>
    </alternativeName>
</protein>
<evidence type="ECO:0000256" key="8">
    <source>
        <dbReference type="ARBA" id="ARBA00031345"/>
    </source>
</evidence>
<dbReference type="GO" id="GO:0006886">
    <property type="term" value="P:intracellular protein transport"/>
    <property type="evidence" value="ECO:0007669"/>
    <property type="project" value="InterPro"/>
</dbReference>
<comment type="similarity">
    <text evidence="2">Belongs to the COG7 family.</text>
</comment>
<evidence type="ECO:0000313" key="10">
    <source>
        <dbReference type="EMBL" id="OXA50530.1"/>
    </source>
</evidence>
<sequence length="726" mass="83050">MDFTPLKSQEFDVNSWIHQIFKSDQNPPEAADLEEIFNRFSTQLDNEISKTTAQINALSQQVVVQVPRVAREFEQTHKEVNKLQEEITAGFNEAENVQKKTTASMTTLERLDNIKSNLLQTSAALQEADKWTSLGKEIDQLLDSGDVHKSYECILGMEKSLAVLDQSTSEERKLILEEVKNRLEALATKHIIQAFETNDMDNASRFFVMFSKLERTTQYIKYFENSEKIKLTQEWRNYVELLSFKEAITKFYDDLMDHLRSKVQWCKVIFTNESDEFALNVLLGLYTETIGMLEPSVQYCFDVESRKEPFLDLLLQFNQITHRFVQNLRQYIEANCNAKPKPGVLLGLLKVLFSPFIPQYPKYSSYHEKLVVAKIQEAIKSSITTGNLTTTVDASALLQERIDCAKRLLPEIILSVKEGEEKILMLNHGYGYYHFGRGINAGLEKFRDWCFEVFRILEGTTGSPEKQRSLLENSLSFGEACGEILEQVSQLDKNMTANCTRIITKLNTSNQCEWEAFSEIYLNKSLLQEVNLFFQKKETLLSSAIVQLKKLCKDTTQLILKVTAEPIENQLKKNFVLSDCNLKEAIPSEYITQVGEYLMLLPQNLDPFITSEASSLAHAFDQTGEDEIKSPVDYILSNISVSICEAYADRLLRITYLSEGQAKQLSQDIEYLSSVLEDLGGQLTPDLVDFSKLMKMYYTINATTTVDKVSPRILNIVKKMRIAPTQ</sequence>
<dbReference type="STRING" id="158441.A0A226DZT0"/>
<dbReference type="AlphaFoldDB" id="A0A226DZT0"/>
<dbReference type="InterPro" id="IPR019335">
    <property type="entry name" value="COG7"/>
</dbReference>
<evidence type="ECO:0000256" key="2">
    <source>
        <dbReference type="ARBA" id="ARBA00005831"/>
    </source>
</evidence>
<proteinExistence type="inferred from homology"/>
<evidence type="ECO:0000256" key="3">
    <source>
        <dbReference type="ARBA" id="ARBA00020984"/>
    </source>
</evidence>
<keyword evidence="6" id="KW-0333">Golgi apparatus</keyword>
<dbReference type="Pfam" id="PF10191">
    <property type="entry name" value="COG7"/>
    <property type="match status" value="1"/>
</dbReference>
<evidence type="ECO:0000256" key="1">
    <source>
        <dbReference type="ARBA" id="ARBA00004395"/>
    </source>
</evidence>
<evidence type="ECO:0000256" key="5">
    <source>
        <dbReference type="ARBA" id="ARBA00022927"/>
    </source>
</evidence>
<keyword evidence="11" id="KW-1185">Reference proteome</keyword>
<feature type="coiled-coil region" evidence="9">
    <location>
        <begin position="41"/>
        <end position="100"/>
    </location>
</feature>
<keyword evidence="5" id="KW-0653">Protein transport</keyword>
<reference evidence="10 11" key="1">
    <citation type="submission" date="2015-12" db="EMBL/GenBank/DDBJ databases">
        <title>The genome of Folsomia candida.</title>
        <authorList>
            <person name="Faddeeva A."/>
            <person name="Derks M.F."/>
            <person name="Anvar Y."/>
            <person name="Smit S."/>
            <person name="Van Straalen N."/>
            <person name="Roelofs D."/>
        </authorList>
    </citation>
    <scope>NUCLEOTIDE SEQUENCE [LARGE SCALE GENOMIC DNA]</scope>
    <source>
        <strain evidence="10 11">VU population</strain>
        <tissue evidence="10">Whole body</tissue>
    </source>
</reference>
<dbReference type="Proteomes" id="UP000198287">
    <property type="component" value="Unassembled WGS sequence"/>
</dbReference>
<evidence type="ECO:0000256" key="7">
    <source>
        <dbReference type="ARBA" id="ARBA00023136"/>
    </source>
</evidence>
<dbReference type="GO" id="GO:0006890">
    <property type="term" value="P:retrograde vesicle-mediated transport, Golgi to endoplasmic reticulum"/>
    <property type="evidence" value="ECO:0007669"/>
    <property type="project" value="TreeGrafter"/>
</dbReference>
<evidence type="ECO:0000256" key="4">
    <source>
        <dbReference type="ARBA" id="ARBA00022448"/>
    </source>
</evidence>
<accession>A0A226DZT0</accession>
<dbReference type="OrthoDB" id="245173at2759"/>
<evidence type="ECO:0000256" key="6">
    <source>
        <dbReference type="ARBA" id="ARBA00023034"/>
    </source>
</evidence>
<name>A0A226DZT0_FOLCA</name>
<dbReference type="GO" id="GO:0000139">
    <property type="term" value="C:Golgi membrane"/>
    <property type="evidence" value="ECO:0007669"/>
    <property type="project" value="UniProtKB-SubCell"/>
</dbReference>
<keyword evidence="4" id="KW-0813">Transport</keyword>
<dbReference type="EMBL" id="LNIX01000009">
    <property type="protein sequence ID" value="OXA50530.1"/>
    <property type="molecule type" value="Genomic_DNA"/>
</dbReference>
<evidence type="ECO:0000256" key="9">
    <source>
        <dbReference type="SAM" id="Coils"/>
    </source>
</evidence>
<comment type="caution">
    <text evidence="10">The sequence shown here is derived from an EMBL/GenBank/DDBJ whole genome shotgun (WGS) entry which is preliminary data.</text>
</comment>
<organism evidence="10 11">
    <name type="scientific">Folsomia candida</name>
    <name type="common">Springtail</name>
    <dbReference type="NCBI Taxonomy" id="158441"/>
    <lineage>
        <taxon>Eukaryota</taxon>
        <taxon>Metazoa</taxon>
        <taxon>Ecdysozoa</taxon>
        <taxon>Arthropoda</taxon>
        <taxon>Hexapoda</taxon>
        <taxon>Collembola</taxon>
        <taxon>Entomobryomorpha</taxon>
        <taxon>Isotomoidea</taxon>
        <taxon>Isotomidae</taxon>
        <taxon>Proisotominae</taxon>
        <taxon>Folsomia</taxon>
    </lineage>
</organism>
<dbReference type="OMA" id="LKYYHNC"/>
<keyword evidence="9" id="KW-0175">Coiled coil</keyword>
<dbReference type="PANTHER" id="PTHR21443">
    <property type="entry name" value="CONSERVED OLIGOMERIC GOLGI COMPLEX COMPONENT 7"/>
    <property type="match status" value="1"/>
</dbReference>
<dbReference type="GO" id="GO:0017119">
    <property type="term" value="C:Golgi transport complex"/>
    <property type="evidence" value="ECO:0007669"/>
    <property type="project" value="InterPro"/>
</dbReference>